<accession>A0A6A6EMK0</accession>
<evidence type="ECO:0000313" key="3">
    <source>
        <dbReference type="Proteomes" id="UP000800200"/>
    </source>
</evidence>
<feature type="region of interest" description="Disordered" evidence="1">
    <location>
        <begin position="234"/>
        <end position="253"/>
    </location>
</feature>
<dbReference type="Proteomes" id="UP000800200">
    <property type="component" value="Unassembled WGS sequence"/>
</dbReference>
<feature type="region of interest" description="Disordered" evidence="1">
    <location>
        <begin position="360"/>
        <end position="385"/>
    </location>
</feature>
<dbReference type="AlphaFoldDB" id="A0A6A6EMK0"/>
<dbReference type="EMBL" id="ML994617">
    <property type="protein sequence ID" value="KAF2191156.1"/>
    <property type="molecule type" value="Genomic_DNA"/>
</dbReference>
<feature type="region of interest" description="Disordered" evidence="1">
    <location>
        <begin position="37"/>
        <end position="61"/>
    </location>
</feature>
<protein>
    <submittedName>
        <fullName evidence="2">Uncharacterized protein</fullName>
    </submittedName>
</protein>
<evidence type="ECO:0000313" key="2">
    <source>
        <dbReference type="EMBL" id="KAF2191156.1"/>
    </source>
</evidence>
<keyword evidence="3" id="KW-1185">Reference proteome</keyword>
<name>A0A6A6EMK0_9PEZI</name>
<evidence type="ECO:0000256" key="1">
    <source>
        <dbReference type="SAM" id="MobiDB-lite"/>
    </source>
</evidence>
<proteinExistence type="predicted"/>
<sequence length="385" mass="42068">MERRQFKGCEGEWEEGGSSRWWRGEVKLYEAGYDDEPSTGAMTKTGGRTGHSWSISDPGPSLSTGPWHAVSRLCQKSAHGRAPSLSPNFDVRVAYRADGARCSALIHGPRSTGILVHSSAAHTSAAGREAVALLHTGRSPFTNTVTHLCNPPRDLHTTPLSTLSAWGGGRGPFDAHSAADFEAPKTTACVVMRLNLAWRESDPSDCGSPYAVQMGTADETQSLRYSIISSAHQHRSEVPPQQISHPSSAKDRLRSGGKNIVHAAWCSDQDGLPSVPPNGQRLLWLDATQPFFVTRELWPLTRQLLSPAQRWTPLCVCGSPRPKQKAGRLNLDRCRLAPLSLHAMDRKKFERRVLNTPAAVEPDRQLVGTQQKGLRLPPLHTSQPA</sequence>
<gene>
    <name evidence="2" type="ORF">K469DRAFT_696888</name>
</gene>
<reference evidence="2" key="1">
    <citation type="journal article" date="2020" name="Stud. Mycol.">
        <title>101 Dothideomycetes genomes: a test case for predicting lifestyles and emergence of pathogens.</title>
        <authorList>
            <person name="Haridas S."/>
            <person name="Albert R."/>
            <person name="Binder M."/>
            <person name="Bloem J."/>
            <person name="Labutti K."/>
            <person name="Salamov A."/>
            <person name="Andreopoulos B."/>
            <person name="Baker S."/>
            <person name="Barry K."/>
            <person name="Bills G."/>
            <person name="Bluhm B."/>
            <person name="Cannon C."/>
            <person name="Castanera R."/>
            <person name="Culley D."/>
            <person name="Daum C."/>
            <person name="Ezra D."/>
            <person name="Gonzalez J."/>
            <person name="Henrissat B."/>
            <person name="Kuo A."/>
            <person name="Liang C."/>
            <person name="Lipzen A."/>
            <person name="Lutzoni F."/>
            <person name="Magnuson J."/>
            <person name="Mondo S."/>
            <person name="Nolan M."/>
            <person name="Ohm R."/>
            <person name="Pangilinan J."/>
            <person name="Park H.-J."/>
            <person name="Ramirez L."/>
            <person name="Alfaro M."/>
            <person name="Sun H."/>
            <person name="Tritt A."/>
            <person name="Yoshinaga Y."/>
            <person name="Zwiers L.-H."/>
            <person name="Turgeon B."/>
            <person name="Goodwin S."/>
            <person name="Spatafora J."/>
            <person name="Crous P."/>
            <person name="Grigoriev I."/>
        </authorList>
    </citation>
    <scope>NUCLEOTIDE SEQUENCE</scope>
    <source>
        <strain evidence="2">CBS 207.26</strain>
    </source>
</reference>
<organism evidence="2 3">
    <name type="scientific">Zopfia rhizophila CBS 207.26</name>
    <dbReference type="NCBI Taxonomy" id="1314779"/>
    <lineage>
        <taxon>Eukaryota</taxon>
        <taxon>Fungi</taxon>
        <taxon>Dikarya</taxon>
        <taxon>Ascomycota</taxon>
        <taxon>Pezizomycotina</taxon>
        <taxon>Dothideomycetes</taxon>
        <taxon>Dothideomycetes incertae sedis</taxon>
        <taxon>Zopfiaceae</taxon>
        <taxon>Zopfia</taxon>
    </lineage>
</organism>